<reference evidence="2" key="1">
    <citation type="submission" date="2023-08" db="EMBL/GenBank/DDBJ databases">
        <title>Reference Genome Resource for the Citrus Pathogen Phytophthora citrophthora.</title>
        <authorList>
            <person name="Moller H."/>
            <person name="Coetzee B."/>
            <person name="Rose L.J."/>
            <person name="Van Niekerk J.M."/>
        </authorList>
    </citation>
    <scope>NUCLEOTIDE SEQUENCE</scope>
    <source>
        <strain evidence="2">STE-U-9442</strain>
    </source>
</reference>
<feature type="compositionally biased region" description="Polar residues" evidence="1">
    <location>
        <begin position="1"/>
        <end position="15"/>
    </location>
</feature>
<proteinExistence type="predicted"/>
<sequence>MKTRKQLSNNKMGRSQSKKTMVKKERVTGGKIKRNNTSSRIVTPAPTEDLDDDCGYGDEFDEVVDESALGQLI</sequence>
<organism evidence="2 3">
    <name type="scientific">Phytophthora citrophthora</name>
    <dbReference type="NCBI Taxonomy" id="4793"/>
    <lineage>
        <taxon>Eukaryota</taxon>
        <taxon>Sar</taxon>
        <taxon>Stramenopiles</taxon>
        <taxon>Oomycota</taxon>
        <taxon>Peronosporomycetes</taxon>
        <taxon>Peronosporales</taxon>
        <taxon>Peronosporaceae</taxon>
        <taxon>Phytophthora</taxon>
    </lineage>
</organism>
<name>A0AAD9GY48_9STRA</name>
<evidence type="ECO:0000256" key="1">
    <source>
        <dbReference type="SAM" id="MobiDB-lite"/>
    </source>
</evidence>
<keyword evidence="3" id="KW-1185">Reference proteome</keyword>
<dbReference type="Proteomes" id="UP001259832">
    <property type="component" value="Unassembled WGS sequence"/>
</dbReference>
<dbReference type="AlphaFoldDB" id="A0AAD9GY48"/>
<comment type="caution">
    <text evidence="2">The sequence shown here is derived from an EMBL/GenBank/DDBJ whole genome shotgun (WGS) entry which is preliminary data.</text>
</comment>
<evidence type="ECO:0000313" key="2">
    <source>
        <dbReference type="EMBL" id="KAK1947215.1"/>
    </source>
</evidence>
<feature type="region of interest" description="Disordered" evidence="1">
    <location>
        <begin position="1"/>
        <end position="54"/>
    </location>
</feature>
<dbReference type="EMBL" id="JASMQC010000002">
    <property type="protein sequence ID" value="KAK1947215.1"/>
    <property type="molecule type" value="Genomic_DNA"/>
</dbReference>
<gene>
    <name evidence="2" type="ORF">P3T76_001225</name>
</gene>
<protein>
    <submittedName>
        <fullName evidence="2">Uncharacterized protein</fullName>
    </submittedName>
</protein>
<evidence type="ECO:0000313" key="3">
    <source>
        <dbReference type="Proteomes" id="UP001259832"/>
    </source>
</evidence>
<accession>A0AAD9GY48</accession>